<reference evidence="2 3" key="1">
    <citation type="submission" date="2017-11" db="EMBL/GenBank/DDBJ databases">
        <title>Comparitive Functional Genomics of Dry Heat Resistant strains isolated from the Viking Spacecraft.</title>
        <authorList>
            <person name="Seuylemezian A."/>
            <person name="Cooper K."/>
            <person name="Vaishampayan P."/>
        </authorList>
    </citation>
    <scope>NUCLEOTIDE SEQUENCE [LARGE SCALE GENOMIC DNA]</scope>
    <source>
        <strain evidence="2 3">V1-29</strain>
    </source>
</reference>
<dbReference type="AlphaFoldDB" id="A0A2N5M1N2"/>
<accession>A0A2N5M1N2</accession>
<sequence>MKIKNIKWWAVLFVSLIALLPLKAYADAAPGERIITLGEDLSEEQKNMLLAEFNAPKDADIVTVSNEEEHKYLGKYISARLIGTRALSSSSITLGKQSSGLNVNTKNITWVTKDMYINALATAGVKDADIQISAPFEVSGTAALTGIIKAYEVTADKTIPEDVKQAANEEMVKTATLGDQVGKEKASALITKIKDEMAKNPPKTEEDIRSIIEQAAQDLGIKLTEQQIQSLLDLFQKLKDLNIDWKGVGQELGKAKEAVSNYLHSEEGQSFLDKLKQFFISLIDAIKALFS</sequence>
<dbReference type="EMBL" id="PGUY01000062">
    <property type="protein sequence ID" value="PLT28276.1"/>
    <property type="molecule type" value="Genomic_DNA"/>
</dbReference>
<evidence type="ECO:0000313" key="3">
    <source>
        <dbReference type="Proteomes" id="UP000234748"/>
    </source>
</evidence>
<dbReference type="OrthoDB" id="9810153at2"/>
<feature type="chain" id="PRO_5014801505" evidence="1">
    <location>
        <begin position="27"/>
        <end position="291"/>
    </location>
</feature>
<proteinExistence type="predicted"/>
<keyword evidence="1" id="KW-0732">Signal</keyword>
<evidence type="ECO:0000256" key="1">
    <source>
        <dbReference type="SAM" id="SignalP"/>
    </source>
</evidence>
<evidence type="ECO:0000313" key="2">
    <source>
        <dbReference type="EMBL" id="PLT28276.1"/>
    </source>
</evidence>
<dbReference type="RefSeq" id="WP_101644942.1">
    <property type="nucleotide sequence ID" value="NZ_PGUY01000062.1"/>
</dbReference>
<dbReference type="InterPro" id="IPR009343">
    <property type="entry name" value="DUF1002"/>
</dbReference>
<keyword evidence="3" id="KW-1185">Reference proteome</keyword>
<comment type="caution">
    <text evidence="2">The sequence shown here is derived from an EMBL/GenBank/DDBJ whole genome shotgun (WGS) entry which is preliminary data.</text>
</comment>
<dbReference type="Proteomes" id="UP000234748">
    <property type="component" value="Unassembled WGS sequence"/>
</dbReference>
<dbReference type="Pfam" id="PF06207">
    <property type="entry name" value="DUF1002"/>
    <property type="match status" value="1"/>
</dbReference>
<name>A0A2N5M1N2_9BACI</name>
<gene>
    <name evidence="2" type="ORF">CUU66_18820</name>
</gene>
<organism evidence="2 3">
    <name type="scientific">Peribacillus deserti</name>
    <dbReference type="NCBI Taxonomy" id="673318"/>
    <lineage>
        <taxon>Bacteria</taxon>
        <taxon>Bacillati</taxon>
        <taxon>Bacillota</taxon>
        <taxon>Bacilli</taxon>
        <taxon>Bacillales</taxon>
        <taxon>Bacillaceae</taxon>
        <taxon>Peribacillus</taxon>
    </lineage>
</organism>
<feature type="signal peptide" evidence="1">
    <location>
        <begin position="1"/>
        <end position="26"/>
    </location>
</feature>
<protein>
    <submittedName>
        <fullName evidence="2">DUF1002 domain-containing protein</fullName>
    </submittedName>
</protein>